<dbReference type="InterPro" id="IPR036880">
    <property type="entry name" value="Kunitz_BPTI_sf"/>
</dbReference>
<protein>
    <submittedName>
        <fullName evidence="2">Putative secreted protein</fullName>
    </submittedName>
</protein>
<sequence length="168" mass="18915">MCIFIATVASYSLLALLPADSTGVNSIQGSPEKGGCKVLEKRLEADDPAFDDSVFRFYYNKTLNKCFDDLVKKDEENAYNRLHECVTACQTGQGAPRCVKTQTSDCSRGDDCDIFYFYDVDSETCKPFNTTYANYVQNAHENIFLRERYCQNDCSGFTKDDVCGTKNN</sequence>
<dbReference type="Gene3D" id="4.10.410.10">
    <property type="entry name" value="Pancreatic trypsin inhibitor Kunitz domain"/>
    <property type="match status" value="1"/>
</dbReference>
<proteinExistence type="evidence at transcript level"/>
<accession>A0A023G9T6</accession>
<organism evidence="2">
    <name type="scientific">Amblyomma triste</name>
    <name type="common">Neotropical tick</name>
    <dbReference type="NCBI Taxonomy" id="251400"/>
    <lineage>
        <taxon>Eukaryota</taxon>
        <taxon>Metazoa</taxon>
        <taxon>Ecdysozoa</taxon>
        <taxon>Arthropoda</taxon>
        <taxon>Chelicerata</taxon>
        <taxon>Arachnida</taxon>
        <taxon>Acari</taxon>
        <taxon>Parasitiformes</taxon>
        <taxon>Ixodida</taxon>
        <taxon>Ixodoidea</taxon>
        <taxon>Ixodidae</taxon>
        <taxon>Amblyomminae</taxon>
        <taxon>Amblyomma</taxon>
    </lineage>
</organism>
<dbReference type="AlphaFoldDB" id="A0A023G9T6"/>
<feature type="signal peptide" evidence="1">
    <location>
        <begin position="1"/>
        <end position="23"/>
    </location>
</feature>
<dbReference type="EMBL" id="GBBM01004771">
    <property type="protein sequence ID" value="JAC30647.1"/>
    <property type="molecule type" value="mRNA"/>
</dbReference>
<evidence type="ECO:0000313" key="2">
    <source>
        <dbReference type="EMBL" id="JAC30647.1"/>
    </source>
</evidence>
<evidence type="ECO:0000256" key="1">
    <source>
        <dbReference type="SAM" id="SignalP"/>
    </source>
</evidence>
<reference evidence="2" key="1">
    <citation type="submission" date="2014-03" db="EMBL/GenBank/DDBJ databases">
        <title>The sialotranscriptome of Amblyomma triste, Amblyomma parvum and Amblyomma cajennense ticks, uncovered by 454-based RNA-seq.</title>
        <authorList>
            <person name="Garcia G.R."/>
            <person name="Gardinassi L.G."/>
            <person name="Ribeiro J.M."/>
            <person name="Anatriello E."/>
            <person name="Ferreira B.R."/>
            <person name="Moreira H.N."/>
            <person name="Mafra C."/>
            <person name="Olegario M.M."/>
            <person name="Szabo P.J."/>
            <person name="Miranda-Santos I.K."/>
            <person name="Maruyama S.R."/>
        </authorList>
    </citation>
    <scope>NUCLEOTIDE SEQUENCE</scope>
    <source>
        <strain evidence="2">Mato Grasso do Sul</strain>
        <tissue evidence="2">Salivary glands</tissue>
    </source>
</reference>
<name>A0A023G9T6_AMBTT</name>
<feature type="chain" id="PRO_5001521805" evidence="1">
    <location>
        <begin position="24"/>
        <end position="168"/>
    </location>
</feature>
<dbReference type="SUPFAM" id="SSF57362">
    <property type="entry name" value="BPTI-like"/>
    <property type="match status" value="1"/>
</dbReference>
<keyword evidence="1" id="KW-0732">Signal</keyword>
<dbReference type="GO" id="GO:0004867">
    <property type="term" value="F:serine-type endopeptidase inhibitor activity"/>
    <property type="evidence" value="ECO:0007669"/>
    <property type="project" value="InterPro"/>
</dbReference>